<dbReference type="AlphaFoldDB" id="A0A3E0HBB9"/>
<evidence type="ECO:0000313" key="1">
    <source>
        <dbReference type="EMBL" id="REH41171.1"/>
    </source>
</evidence>
<protein>
    <submittedName>
        <fullName evidence="1">Uncharacterized protein</fullName>
    </submittedName>
</protein>
<sequence>MPVELGTEHRTHVLPLTAFGPLDRSRVHSVGLNAVQPGGRRLHLAELRVD</sequence>
<proteinExistence type="predicted"/>
<evidence type="ECO:0000313" key="2">
    <source>
        <dbReference type="Proteomes" id="UP000256269"/>
    </source>
</evidence>
<keyword evidence="2" id="KW-1185">Reference proteome</keyword>
<gene>
    <name evidence="1" type="ORF">BCF44_112253</name>
</gene>
<reference evidence="1 2" key="1">
    <citation type="submission" date="2018-08" db="EMBL/GenBank/DDBJ databases">
        <title>Genomic Encyclopedia of Archaeal and Bacterial Type Strains, Phase II (KMG-II): from individual species to whole genera.</title>
        <authorList>
            <person name="Goeker M."/>
        </authorList>
    </citation>
    <scope>NUCLEOTIDE SEQUENCE [LARGE SCALE GENOMIC DNA]</scope>
    <source>
        <strain evidence="1 2">DSM 45791</strain>
    </source>
</reference>
<dbReference type="Proteomes" id="UP000256269">
    <property type="component" value="Unassembled WGS sequence"/>
</dbReference>
<organism evidence="1 2">
    <name type="scientific">Kutzneria buriramensis</name>
    <dbReference type="NCBI Taxonomy" id="1045776"/>
    <lineage>
        <taxon>Bacteria</taxon>
        <taxon>Bacillati</taxon>
        <taxon>Actinomycetota</taxon>
        <taxon>Actinomycetes</taxon>
        <taxon>Pseudonocardiales</taxon>
        <taxon>Pseudonocardiaceae</taxon>
        <taxon>Kutzneria</taxon>
    </lineage>
</organism>
<dbReference type="RefSeq" id="WP_170217868.1">
    <property type="nucleotide sequence ID" value="NZ_CP144375.1"/>
</dbReference>
<comment type="caution">
    <text evidence="1">The sequence shown here is derived from an EMBL/GenBank/DDBJ whole genome shotgun (WGS) entry which is preliminary data.</text>
</comment>
<dbReference type="EMBL" id="QUNO01000012">
    <property type="protein sequence ID" value="REH41171.1"/>
    <property type="molecule type" value="Genomic_DNA"/>
</dbReference>
<name>A0A3E0HBB9_9PSEU</name>
<accession>A0A3E0HBB9</accession>